<keyword evidence="3" id="KW-1185">Reference proteome</keyword>
<dbReference type="Proteomes" id="UP000198937">
    <property type="component" value="Unassembled WGS sequence"/>
</dbReference>
<dbReference type="EMBL" id="FMIA01000002">
    <property type="protein sequence ID" value="SCL55369.1"/>
    <property type="molecule type" value="Genomic_DNA"/>
</dbReference>
<accession>A0A1C6UN94</accession>
<organism evidence="2 3">
    <name type="scientific">Micromonospora yangpuensis</name>
    <dbReference type="NCBI Taxonomy" id="683228"/>
    <lineage>
        <taxon>Bacteria</taxon>
        <taxon>Bacillati</taxon>
        <taxon>Actinomycetota</taxon>
        <taxon>Actinomycetes</taxon>
        <taxon>Micromonosporales</taxon>
        <taxon>Micromonosporaceae</taxon>
        <taxon>Micromonospora</taxon>
    </lineage>
</organism>
<proteinExistence type="predicted"/>
<feature type="signal peptide" evidence="1">
    <location>
        <begin position="1"/>
        <end position="33"/>
    </location>
</feature>
<evidence type="ECO:0000256" key="1">
    <source>
        <dbReference type="SAM" id="SignalP"/>
    </source>
</evidence>
<keyword evidence="1" id="KW-0732">Signal</keyword>
<gene>
    <name evidence="2" type="ORF">GA0070617_2938</name>
</gene>
<feature type="chain" id="PRO_5008747903" evidence="1">
    <location>
        <begin position="34"/>
        <end position="357"/>
    </location>
</feature>
<dbReference type="AlphaFoldDB" id="A0A1C6UN94"/>
<name>A0A1C6UN94_9ACTN</name>
<evidence type="ECO:0000313" key="2">
    <source>
        <dbReference type="EMBL" id="SCL55369.1"/>
    </source>
</evidence>
<reference evidence="2 3" key="1">
    <citation type="submission" date="2016-06" db="EMBL/GenBank/DDBJ databases">
        <authorList>
            <person name="Kjaerup R.B."/>
            <person name="Dalgaard T.S."/>
            <person name="Juul-Madsen H.R."/>
        </authorList>
    </citation>
    <scope>NUCLEOTIDE SEQUENCE [LARGE SCALE GENOMIC DNA]</scope>
    <source>
        <strain evidence="2 3">DSM 45577</strain>
    </source>
</reference>
<dbReference type="STRING" id="683228.GA0070617_2938"/>
<evidence type="ECO:0000313" key="3">
    <source>
        <dbReference type="Proteomes" id="UP000198937"/>
    </source>
</evidence>
<protein>
    <submittedName>
        <fullName evidence="2">Uncharacterized protein</fullName>
    </submittedName>
</protein>
<dbReference type="RefSeq" id="WP_139135666.1">
    <property type="nucleotide sequence ID" value="NZ_BMMJ01000016.1"/>
</dbReference>
<sequence>MSTRLTRRARRSVFVMLTGAALATLLSVTSAGAVPALRPAADRPGTLAAADRPGTLATADVYLKDTPADVGLQPHALNPLWESADIKVCPTAVECATSQNPIVGVTNYIFVKLRNPGPYGSGQTEEGTIHVYRTTPGGGGAWPGDWTEIVWTAVSVPAGVTTVVLPWDDVPGPGHFCLVARWVSDNDPMVAEGPDIGVNTRNNNNVTWRNVNSVALGAGGTAQVRPFAIGNTLPRATRNSLVFSEVGAPLRVAGGRLVADLGPTLFERWVKGGRAGKGIREVGRNQVEIVEPGQASLDNLTLEPKERIAFSLSFSATTVTKEKIALRVTQIGPDTSGAERADLGGVRYDITVGQRAG</sequence>
<dbReference type="OrthoDB" id="2630713at2"/>